<sequence>MGVFRSFSDLSFLTLACTAGHRAVSDLPFVCSLSSGPFFTFLARSLLFSFERQTALSQSKQPSERRMHPVCSMCARVWLCVC</sequence>
<evidence type="ECO:0000313" key="1">
    <source>
        <dbReference type="EMBL" id="MBW62569.1"/>
    </source>
</evidence>
<dbReference type="AlphaFoldDB" id="A0A2M4CBD8"/>
<protein>
    <submittedName>
        <fullName evidence="1">Putative secreted protein</fullName>
    </submittedName>
</protein>
<name>A0A2M4CBD8_9DIPT</name>
<reference evidence="1" key="1">
    <citation type="submission" date="2018-01" db="EMBL/GenBank/DDBJ databases">
        <title>An insight into the sialome of Amazonian anophelines.</title>
        <authorList>
            <person name="Ribeiro J.M."/>
            <person name="Scarpassa V."/>
            <person name="Calvo E."/>
        </authorList>
    </citation>
    <scope>NUCLEOTIDE SEQUENCE</scope>
    <source>
        <tissue evidence="1">Salivary glands</tissue>
    </source>
</reference>
<dbReference type="EMBL" id="GGFJ01013428">
    <property type="protein sequence ID" value="MBW62569.1"/>
    <property type="molecule type" value="Transcribed_RNA"/>
</dbReference>
<organism evidence="1">
    <name type="scientific">Anopheles marajoara</name>
    <dbReference type="NCBI Taxonomy" id="58244"/>
    <lineage>
        <taxon>Eukaryota</taxon>
        <taxon>Metazoa</taxon>
        <taxon>Ecdysozoa</taxon>
        <taxon>Arthropoda</taxon>
        <taxon>Hexapoda</taxon>
        <taxon>Insecta</taxon>
        <taxon>Pterygota</taxon>
        <taxon>Neoptera</taxon>
        <taxon>Endopterygota</taxon>
        <taxon>Diptera</taxon>
        <taxon>Nematocera</taxon>
        <taxon>Culicoidea</taxon>
        <taxon>Culicidae</taxon>
        <taxon>Anophelinae</taxon>
        <taxon>Anopheles</taxon>
    </lineage>
</organism>
<accession>A0A2M4CBD8</accession>
<proteinExistence type="predicted"/>